<keyword evidence="2" id="KW-1185">Reference proteome</keyword>
<comment type="caution">
    <text evidence="1">The sequence shown here is derived from an EMBL/GenBank/DDBJ whole genome shotgun (WGS) entry which is preliminary data.</text>
</comment>
<protein>
    <submittedName>
        <fullName evidence="1">Uncharacterized protein</fullName>
    </submittedName>
</protein>
<organism evidence="1 2">
    <name type="scientific">Pistacia integerrima</name>
    <dbReference type="NCBI Taxonomy" id="434235"/>
    <lineage>
        <taxon>Eukaryota</taxon>
        <taxon>Viridiplantae</taxon>
        <taxon>Streptophyta</taxon>
        <taxon>Embryophyta</taxon>
        <taxon>Tracheophyta</taxon>
        <taxon>Spermatophyta</taxon>
        <taxon>Magnoliopsida</taxon>
        <taxon>eudicotyledons</taxon>
        <taxon>Gunneridae</taxon>
        <taxon>Pentapetalae</taxon>
        <taxon>rosids</taxon>
        <taxon>malvids</taxon>
        <taxon>Sapindales</taxon>
        <taxon>Anacardiaceae</taxon>
        <taxon>Pistacia</taxon>
    </lineage>
</organism>
<evidence type="ECO:0000313" key="2">
    <source>
        <dbReference type="Proteomes" id="UP001163603"/>
    </source>
</evidence>
<dbReference type="EMBL" id="CM047747">
    <property type="protein sequence ID" value="KAJ0018860.1"/>
    <property type="molecule type" value="Genomic_DNA"/>
</dbReference>
<evidence type="ECO:0000313" key="1">
    <source>
        <dbReference type="EMBL" id="KAJ0018860.1"/>
    </source>
</evidence>
<proteinExistence type="predicted"/>
<sequence>MRMVHLMLLDLSTLLRM</sequence>
<dbReference type="Proteomes" id="UP001163603">
    <property type="component" value="Chromosome 12"/>
</dbReference>
<name>A0ACC0XKH0_9ROSI</name>
<accession>A0ACC0XKH0</accession>
<reference evidence="2" key="1">
    <citation type="journal article" date="2023" name="G3 (Bethesda)">
        <title>Genome assembly and association tests identify interacting loci associated with vigor, precocity, and sex in interspecific pistachio rootstocks.</title>
        <authorList>
            <person name="Palmer W."/>
            <person name="Jacygrad E."/>
            <person name="Sagayaradj S."/>
            <person name="Cavanaugh K."/>
            <person name="Han R."/>
            <person name="Bertier L."/>
            <person name="Beede B."/>
            <person name="Kafkas S."/>
            <person name="Golino D."/>
            <person name="Preece J."/>
            <person name="Michelmore R."/>
        </authorList>
    </citation>
    <scope>NUCLEOTIDE SEQUENCE [LARGE SCALE GENOMIC DNA]</scope>
</reference>
<gene>
    <name evidence="1" type="ORF">Pint_11140</name>
</gene>